<dbReference type="PANTHER" id="PTHR35609">
    <property type="entry name" value="MACRO DOMAIN-CONTAINING PROTEIN"/>
    <property type="match status" value="1"/>
</dbReference>
<proteinExistence type="predicted"/>
<dbReference type="PANTHER" id="PTHR35609:SF1">
    <property type="entry name" value="MACRO DOMAIN-CONTAINING PROTEIN"/>
    <property type="match status" value="1"/>
</dbReference>
<geneLocation type="plasmid" evidence="1">
    <name>pHNEP28_cfr</name>
</geneLocation>
<name>A0A1I7P2W7_ECOLX</name>
<dbReference type="EMBL" id="KT845955">
    <property type="protein sequence ID" value="ALJ52400.1"/>
    <property type="molecule type" value="Genomic_DNA"/>
</dbReference>
<dbReference type="AlphaFoldDB" id="A0A1I7P2W7"/>
<reference evidence="1" key="1">
    <citation type="submission" date="2015-09" db="EMBL/GenBank/DDBJ databases">
        <title>Characteristic of cfr-carrying Staphylococci sciuri and Escherichia Coli in the same livestock farm in China.</title>
        <authorList>
            <person name="Liu X.-Q."/>
            <person name="Liu J.-H."/>
            <person name="Zeng Z.-L."/>
        </authorList>
    </citation>
    <scope>NUCLEOTIDE SEQUENCE</scope>
    <source>
        <strain evidence="1">EP28</strain>
        <plasmid evidence="1">pHNEP28_cfr</plasmid>
    </source>
</reference>
<organism evidence="1">
    <name type="scientific">Escherichia coli</name>
    <dbReference type="NCBI Taxonomy" id="562"/>
    <lineage>
        <taxon>Bacteria</taxon>
        <taxon>Pseudomonadati</taxon>
        <taxon>Pseudomonadota</taxon>
        <taxon>Gammaproteobacteria</taxon>
        <taxon>Enterobacterales</taxon>
        <taxon>Enterobacteriaceae</taxon>
        <taxon>Escherichia</taxon>
    </lineage>
</organism>
<protein>
    <submittedName>
        <fullName evidence="1">Uncharacterized protein</fullName>
    </submittedName>
</protein>
<sequence length="355" mass="39774">MIIFKRLYVVHMASIKLLVDLSMSWFENIFGFEETSYYDTQAKFCQHGTELFTIDTPSRSFHSGSLILPSLAELRKEVLTLPVKPVGKIKLSGVQIDAYELHRRPEVCGALIQVASQFNLLEMPTQYTTPEKGITGYQNDNTQGPACAMACAAATVYRNYLVRTGGQIGQTSDIQLNTLADMDKLIGIPGIQMQNGYAMMPQKTLLAISRHIESLDESLLDKLRQSLRVGLHVNTEVTIPGVSKEHRVTQVLCSALPVAYHRYPVNDWKPFALLILQACYEATLLAGLINYHYTGNPRIYLTLVGGGAFGNSSEWITSALRRALCLFRNYPLDVYLVSNRKLPVEIYGFLYEFAC</sequence>
<keyword evidence="1" id="KW-0614">Plasmid</keyword>
<evidence type="ECO:0000313" key="1">
    <source>
        <dbReference type="EMBL" id="ALJ52400.1"/>
    </source>
</evidence>
<accession>A0A1I7P2W7</accession>